<dbReference type="AlphaFoldDB" id="A0A3R7HJH9"/>
<gene>
    <name evidence="1" type="ORF">ATJ93_2860</name>
</gene>
<dbReference type="Proteomes" id="UP000283805">
    <property type="component" value="Unassembled WGS sequence"/>
</dbReference>
<sequence length="102" mass="11173">MSNRLISVTGYTTLDYVDAVAKGETFEWESVAVVNATTDREAPDRVRLQVELDNATEEHLPKHTAELELTSGQARTLAADLETYAEQVEDGDTDAEETGRGS</sequence>
<protein>
    <submittedName>
        <fullName evidence="1">Uncharacterized protein</fullName>
    </submittedName>
</protein>
<accession>A0A3R7HJH9</accession>
<organism evidence="1 2">
    <name type="scientific">Halopiger aswanensis</name>
    <dbReference type="NCBI Taxonomy" id="148449"/>
    <lineage>
        <taxon>Archaea</taxon>
        <taxon>Methanobacteriati</taxon>
        <taxon>Methanobacteriota</taxon>
        <taxon>Stenosarchaea group</taxon>
        <taxon>Halobacteria</taxon>
        <taxon>Halobacteriales</taxon>
        <taxon>Natrialbaceae</taxon>
        <taxon>Halopiger</taxon>
    </lineage>
</organism>
<proteinExistence type="predicted"/>
<dbReference type="Pfam" id="PF19887">
    <property type="entry name" value="DUF6360"/>
    <property type="match status" value="1"/>
</dbReference>
<comment type="caution">
    <text evidence="1">The sequence shown here is derived from an EMBL/GenBank/DDBJ whole genome shotgun (WGS) entry which is preliminary data.</text>
</comment>
<evidence type="ECO:0000313" key="2">
    <source>
        <dbReference type="Proteomes" id="UP000283805"/>
    </source>
</evidence>
<dbReference type="InterPro" id="IPR045940">
    <property type="entry name" value="DUF6360"/>
</dbReference>
<name>A0A3R7HJH9_9EURY</name>
<dbReference type="OrthoDB" id="156156at2157"/>
<dbReference type="EMBL" id="RAPO01000002">
    <property type="protein sequence ID" value="RKD95997.1"/>
    <property type="molecule type" value="Genomic_DNA"/>
</dbReference>
<reference evidence="1 2" key="1">
    <citation type="submission" date="2018-09" db="EMBL/GenBank/DDBJ databases">
        <title>Genomic Encyclopedia of Archaeal and Bacterial Type Strains, Phase II (KMG-II): from individual species to whole genera.</title>
        <authorList>
            <person name="Goeker M."/>
        </authorList>
    </citation>
    <scope>NUCLEOTIDE SEQUENCE [LARGE SCALE GENOMIC DNA]</scope>
    <source>
        <strain evidence="1 2">DSM 13151</strain>
    </source>
</reference>
<dbReference type="RefSeq" id="WP_120245206.1">
    <property type="nucleotide sequence ID" value="NZ_RAPO01000002.1"/>
</dbReference>
<keyword evidence="2" id="KW-1185">Reference proteome</keyword>
<evidence type="ECO:0000313" key="1">
    <source>
        <dbReference type="EMBL" id="RKD95997.1"/>
    </source>
</evidence>